<dbReference type="InterPro" id="IPR011108">
    <property type="entry name" value="RMMBL"/>
</dbReference>
<feature type="compositionally biased region" description="Polar residues" evidence="10">
    <location>
        <begin position="571"/>
        <end position="582"/>
    </location>
</feature>
<feature type="compositionally biased region" description="Basic and acidic residues" evidence="10">
    <location>
        <begin position="648"/>
        <end position="689"/>
    </location>
</feature>
<dbReference type="GO" id="GO:0006398">
    <property type="term" value="P:mRNA 3'-end processing by stem-loop binding and cleavage"/>
    <property type="evidence" value="ECO:0007669"/>
    <property type="project" value="TreeGrafter"/>
</dbReference>
<protein>
    <recommendedName>
        <fullName evidence="2">Endoribonuclease YSH1</fullName>
    </recommendedName>
    <alternativeName>
        <fullName evidence="8">Endoribonuclease ysh1</fullName>
    </alternativeName>
    <alternativeName>
        <fullName evidence="7 9">mRNA 3'-end-processing protein YSH1</fullName>
    </alternativeName>
</protein>
<dbReference type="Gene3D" id="3.60.15.10">
    <property type="entry name" value="Ribonuclease Z/Hydroxyacylglutathione hydrolase-like"/>
    <property type="match status" value="1"/>
</dbReference>
<dbReference type="GO" id="GO:0003723">
    <property type="term" value="F:RNA binding"/>
    <property type="evidence" value="ECO:0007669"/>
    <property type="project" value="TreeGrafter"/>
</dbReference>
<dbReference type="InterPro" id="IPR001279">
    <property type="entry name" value="Metallo-B-lactamas"/>
</dbReference>
<dbReference type="InterPro" id="IPR022712">
    <property type="entry name" value="Beta_Casp"/>
</dbReference>
<feature type="domain" description="Metallo-beta-lactamase" evidence="11">
    <location>
        <begin position="19"/>
        <end position="209"/>
    </location>
</feature>
<keyword evidence="5" id="KW-0378">Hydrolase</keyword>
<dbReference type="GO" id="GO:0004534">
    <property type="term" value="F:5'-3' RNA exonuclease activity"/>
    <property type="evidence" value="ECO:0007669"/>
    <property type="project" value="TreeGrafter"/>
</dbReference>
<name>A0A0R0M2P5_9MICR</name>
<dbReference type="Pfam" id="PF10996">
    <property type="entry name" value="Beta-Casp"/>
    <property type="match status" value="1"/>
</dbReference>
<dbReference type="Pfam" id="PF16661">
    <property type="entry name" value="Lactamase_B_6"/>
    <property type="match status" value="1"/>
</dbReference>
<dbReference type="GO" id="GO:0004521">
    <property type="term" value="F:RNA endonuclease activity"/>
    <property type="evidence" value="ECO:0007669"/>
    <property type="project" value="TreeGrafter"/>
</dbReference>
<dbReference type="Proteomes" id="UP000051530">
    <property type="component" value="Unassembled WGS sequence"/>
</dbReference>
<organism evidence="13 14">
    <name type="scientific">Pseudoloma neurophilia</name>
    <dbReference type="NCBI Taxonomy" id="146866"/>
    <lineage>
        <taxon>Eukaryota</taxon>
        <taxon>Fungi</taxon>
        <taxon>Fungi incertae sedis</taxon>
        <taxon>Microsporidia</taxon>
        <taxon>Pseudoloma</taxon>
    </lineage>
</organism>
<accession>A0A0R0M2P5</accession>
<evidence type="ECO:0000313" key="14">
    <source>
        <dbReference type="Proteomes" id="UP000051530"/>
    </source>
</evidence>
<evidence type="ECO:0000256" key="7">
    <source>
        <dbReference type="ARBA" id="ARBA00032592"/>
    </source>
</evidence>
<keyword evidence="6" id="KW-0539">Nucleus</keyword>
<gene>
    <name evidence="13" type="ORF">M153_61700039</name>
</gene>
<dbReference type="Pfam" id="PF07521">
    <property type="entry name" value="RMMBL"/>
    <property type="match status" value="1"/>
</dbReference>
<feature type="domain" description="Beta-Casp" evidence="12">
    <location>
        <begin position="250"/>
        <end position="366"/>
    </location>
</feature>
<keyword evidence="13" id="KW-0269">Exonuclease</keyword>
<evidence type="ECO:0000256" key="9">
    <source>
        <dbReference type="ARBA" id="ARBA00075008"/>
    </source>
</evidence>
<feature type="region of interest" description="Disordered" evidence="10">
    <location>
        <begin position="620"/>
        <end position="689"/>
    </location>
</feature>
<proteinExistence type="predicted"/>
<evidence type="ECO:0000256" key="1">
    <source>
        <dbReference type="ARBA" id="ARBA00004123"/>
    </source>
</evidence>
<sequence>MLQTDDLKITPLGAGSEVGRSCIHISYKSFELLLDCGIHPAYTGIGSLPFLDLIDLSKIDAIFITHFHLDHAGALPYLTEKTNFKGQVFMTHPTKAILRWLLNDYIRIINANSDLDFYTEEDLNNCYEKIISIDYHQSVNLKNLKITALNAGHVLGAAMFLIENDIFKLLYTGDYSTEEDRHLKGADITWLEKYENQTDHILDVLICESTYGVQCHLPRDEREKRFTSIISDIVLRGGKCLLPVFALGRAQELLLILEDYWERNQKLQKIPIYYASALATRCLSVYQAYAHMMKINISKDAFSFKHIKNLKNMEDHLIKNACVVMASPGMLQNGLSRELFEMWCEDPKNGTVIAGYSVQGTLAKEILNEPKEIISLAGNKLKLNMKVDYVSFSAHVDFVQNSTFIEKCRPKTVMLVHGEANEMGRLKTAIENNYQVETMKNGEMHSVQVRRESVAVGRDLKNGQFSGIAVSDTTGISLYKEEELKMELIQKIRLPNLMDKIETTLIKGNGSIDKSNMTDKMEITHTKEGGSIDKSNMTDKMEITHTKEEGSIDKPDLSKNMNNSIEICQNETHSSESTTVEPQKNAPLEEDPTGNKSTQEIADKISDAQSNQENIEKTVELDKEMSQKPSISHDDLKLTNKDSVSPADTKDKKTEEALHKKTDEALQKKTDEALHKETDEALHKETDEALHKETDEALHKKTDEALQKKTDEALKTTNEKEDLNQVKVQNTFNATPVLIKQLLLNQFPSIELEGNTLFIENVQVIFENDIFLLYKSSYLNDMLACTIIRLIENITTRENVKLCKISKKSAIVKVLNNFYDVLETNESVEIKKGEKMVILNEREIKGDPELLEDVKKVIKRVVNII</sequence>
<evidence type="ECO:0000256" key="4">
    <source>
        <dbReference type="ARBA" id="ARBA00022722"/>
    </source>
</evidence>
<evidence type="ECO:0000313" key="13">
    <source>
        <dbReference type="EMBL" id="KRH93732.1"/>
    </source>
</evidence>
<dbReference type="InterPro" id="IPR036866">
    <property type="entry name" value="RibonucZ/Hydroxyglut_hydro"/>
</dbReference>
<dbReference type="SUPFAM" id="SSF56281">
    <property type="entry name" value="Metallo-hydrolase/oxidoreductase"/>
    <property type="match status" value="1"/>
</dbReference>
<comment type="caution">
    <text evidence="13">The sequence shown here is derived from an EMBL/GenBank/DDBJ whole genome shotgun (WGS) entry which is preliminary data.</text>
</comment>
<evidence type="ECO:0000256" key="10">
    <source>
        <dbReference type="SAM" id="MobiDB-lite"/>
    </source>
</evidence>
<dbReference type="FunFam" id="3.40.50.10890:FF:000001">
    <property type="entry name" value="Cleavage and polyadenylation specificity factor subunit 3"/>
    <property type="match status" value="1"/>
</dbReference>
<dbReference type="AlphaFoldDB" id="A0A0R0M2P5"/>
<evidence type="ECO:0000256" key="5">
    <source>
        <dbReference type="ARBA" id="ARBA00022801"/>
    </source>
</evidence>
<dbReference type="Gene3D" id="3.40.50.10890">
    <property type="match status" value="1"/>
</dbReference>
<evidence type="ECO:0000259" key="12">
    <source>
        <dbReference type="SMART" id="SM01027"/>
    </source>
</evidence>
<dbReference type="InterPro" id="IPR050698">
    <property type="entry name" value="MBL"/>
</dbReference>
<evidence type="ECO:0000259" key="11">
    <source>
        <dbReference type="SMART" id="SM00849"/>
    </source>
</evidence>
<dbReference type="GO" id="GO:0005847">
    <property type="term" value="C:mRNA cleavage and polyadenylation specificity factor complex"/>
    <property type="evidence" value="ECO:0007669"/>
    <property type="project" value="TreeGrafter"/>
</dbReference>
<keyword evidence="3" id="KW-0507">mRNA processing</keyword>
<evidence type="ECO:0000256" key="6">
    <source>
        <dbReference type="ARBA" id="ARBA00023242"/>
    </source>
</evidence>
<keyword evidence="14" id="KW-1185">Reference proteome</keyword>
<dbReference type="SMART" id="SM00849">
    <property type="entry name" value="Lactamase_B"/>
    <property type="match status" value="1"/>
</dbReference>
<dbReference type="VEuPathDB" id="MicrosporidiaDB:M153_61700039"/>
<dbReference type="SMART" id="SM01027">
    <property type="entry name" value="Beta-Casp"/>
    <property type="match status" value="1"/>
</dbReference>
<dbReference type="EMBL" id="LGUB01000234">
    <property type="protein sequence ID" value="KRH93732.1"/>
    <property type="molecule type" value="Genomic_DNA"/>
</dbReference>
<evidence type="ECO:0000256" key="8">
    <source>
        <dbReference type="ARBA" id="ARBA00069466"/>
    </source>
</evidence>
<feature type="compositionally biased region" description="Basic and acidic residues" evidence="10">
    <location>
        <begin position="620"/>
        <end position="640"/>
    </location>
</feature>
<dbReference type="CDD" id="cd16292">
    <property type="entry name" value="CPSF3-like_MBL-fold"/>
    <property type="match status" value="1"/>
</dbReference>
<evidence type="ECO:0000256" key="2">
    <source>
        <dbReference type="ARBA" id="ARBA00018311"/>
    </source>
</evidence>
<comment type="subcellular location">
    <subcellularLocation>
        <location evidence="1">Nucleus</location>
    </subcellularLocation>
</comment>
<dbReference type="OrthoDB" id="10249535at2759"/>
<reference evidence="13 14" key="1">
    <citation type="submission" date="2015-07" db="EMBL/GenBank/DDBJ databases">
        <title>The genome of Pseudoloma neurophilia, a relevant intracellular parasite of the zebrafish.</title>
        <authorList>
            <person name="Ndikumana S."/>
            <person name="Pelin A."/>
            <person name="Sanders J."/>
            <person name="Corradi N."/>
        </authorList>
    </citation>
    <scope>NUCLEOTIDE SEQUENCE [LARGE SCALE GENOMIC DNA]</scope>
    <source>
        <strain evidence="13 14">MK1</strain>
    </source>
</reference>
<dbReference type="PANTHER" id="PTHR11203">
    <property type="entry name" value="CLEAVAGE AND POLYADENYLATION SPECIFICITY FACTOR FAMILY MEMBER"/>
    <property type="match status" value="1"/>
</dbReference>
<evidence type="ECO:0000256" key="3">
    <source>
        <dbReference type="ARBA" id="ARBA00022664"/>
    </source>
</evidence>
<keyword evidence="4" id="KW-0540">Nuclease</keyword>
<feature type="region of interest" description="Disordered" evidence="10">
    <location>
        <begin position="571"/>
        <end position="597"/>
    </location>
</feature>
<dbReference type="PANTHER" id="PTHR11203:SF11">
    <property type="entry name" value="CLEAVAGE AND POLYADENYLATION SPECIFICITY FACTOR SUBUNIT 3"/>
    <property type="match status" value="1"/>
</dbReference>